<evidence type="ECO:0008006" key="4">
    <source>
        <dbReference type="Google" id="ProtNLM"/>
    </source>
</evidence>
<sequence>MGLRKWIREHSNKRSDTARPNLAGNQRSDPAVGNSRKPAQDTSASARHQHSVRPNDTTVPSYILASETRSQLLPGSNQATARPAQGTAPSASSAGSVSAFPGDGLAYGGLSRTSSSSSFMSARSGASDWSQAPSSRGPSRTASASLDPLGLNDYGDDDTQSPGPSRMSNHHQPDPSSTTSAGPPGTQHAILTLAVADLEPVTARSQSTGGYWHNGPALQARPGNAGALDGPDKRPSAAGPRQQDIVQLYTDGRVLQAERLLEQMCQQLPYPAKADEVMPAGSLSAAAIRQEAQRIKQTLLGLESSSSWSAVREVAGELSCYYEHKSGSPVHSVRFEGTFATTVECLLAMGREFDLVSSWNKYILDSTILSEPSLFESTLYAANWLPFPFSACDCIVHAKGYDLAEEERCLLIIMETPEQLPQEPLPKAYAKRKHTAMLQGSCMRLEPLPPGPDGKAKAKGTMLVHLDPKISMVPGWLISFVLKVMSPFAYNQIVDLLKTMFKDPSTVMARRMAGKPDLYARLHARTAASVPWEIPG</sequence>
<name>A0AAW1RX21_9CHLO</name>
<evidence type="ECO:0000313" key="2">
    <source>
        <dbReference type="EMBL" id="KAK9838205.1"/>
    </source>
</evidence>
<dbReference type="InterPro" id="IPR023393">
    <property type="entry name" value="START-like_dom_sf"/>
</dbReference>
<feature type="region of interest" description="Disordered" evidence="1">
    <location>
        <begin position="112"/>
        <end position="186"/>
    </location>
</feature>
<feature type="compositionally biased region" description="Polar residues" evidence="1">
    <location>
        <begin position="128"/>
        <end position="144"/>
    </location>
</feature>
<proteinExistence type="predicted"/>
<evidence type="ECO:0000256" key="1">
    <source>
        <dbReference type="SAM" id="MobiDB-lite"/>
    </source>
</evidence>
<dbReference type="EMBL" id="JALJOV010001936">
    <property type="protein sequence ID" value="KAK9838205.1"/>
    <property type="molecule type" value="Genomic_DNA"/>
</dbReference>
<organism evidence="2 3">
    <name type="scientific">Apatococcus fuscideae</name>
    <dbReference type="NCBI Taxonomy" id="2026836"/>
    <lineage>
        <taxon>Eukaryota</taxon>
        <taxon>Viridiplantae</taxon>
        <taxon>Chlorophyta</taxon>
        <taxon>core chlorophytes</taxon>
        <taxon>Trebouxiophyceae</taxon>
        <taxon>Chlorellales</taxon>
        <taxon>Chlorellaceae</taxon>
        <taxon>Apatococcus</taxon>
    </lineage>
</organism>
<protein>
    <recommendedName>
        <fullName evidence="4">START domain-containing protein</fullName>
    </recommendedName>
</protein>
<feature type="region of interest" description="Disordered" evidence="1">
    <location>
        <begin position="1"/>
        <end position="96"/>
    </location>
</feature>
<accession>A0AAW1RX21</accession>
<feature type="compositionally biased region" description="Polar residues" evidence="1">
    <location>
        <begin position="40"/>
        <end position="60"/>
    </location>
</feature>
<feature type="region of interest" description="Disordered" evidence="1">
    <location>
        <begin position="205"/>
        <end position="241"/>
    </location>
</feature>
<dbReference type="Gene3D" id="3.30.530.20">
    <property type="match status" value="1"/>
</dbReference>
<dbReference type="Proteomes" id="UP001485043">
    <property type="component" value="Unassembled WGS sequence"/>
</dbReference>
<dbReference type="SUPFAM" id="SSF55961">
    <property type="entry name" value="Bet v1-like"/>
    <property type="match status" value="1"/>
</dbReference>
<feature type="compositionally biased region" description="Low complexity" evidence="1">
    <location>
        <begin position="112"/>
        <end position="127"/>
    </location>
</feature>
<dbReference type="AlphaFoldDB" id="A0AAW1RX21"/>
<feature type="compositionally biased region" description="Basic and acidic residues" evidence="1">
    <location>
        <begin position="1"/>
        <end position="17"/>
    </location>
</feature>
<comment type="caution">
    <text evidence="2">The sequence shown here is derived from an EMBL/GenBank/DDBJ whole genome shotgun (WGS) entry which is preliminary data.</text>
</comment>
<keyword evidence="3" id="KW-1185">Reference proteome</keyword>
<feature type="compositionally biased region" description="Polar residues" evidence="1">
    <location>
        <begin position="67"/>
        <end position="80"/>
    </location>
</feature>
<reference evidence="2 3" key="1">
    <citation type="journal article" date="2024" name="Nat. Commun.">
        <title>Phylogenomics reveals the evolutionary origins of lichenization in chlorophyte algae.</title>
        <authorList>
            <person name="Puginier C."/>
            <person name="Libourel C."/>
            <person name="Otte J."/>
            <person name="Skaloud P."/>
            <person name="Haon M."/>
            <person name="Grisel S."/>
            <person name="Petersen M."/>
            <person name="Berrin J.G."/>
            <person name="Delaux P.M."/>
            <person name="Dal Grande F."/>
            <person name="Keller J."/>
        </authorList>
    </citation>
    <scope>NUCLEOTIDE SEQUENCE [LARGE SCALE GENOMIC DNA]</scope>
    <source>
        <strain evidence="2 3">SAG 2523</strain>
    </source>
</reference>
<feature type="compositionally biased region" description="Low complexity" evidence="1">
    <location>
        <begin position="83"/>
        <end position="96"/>
    </location>
</feature>
<gene>
    <name evidence="2" type="ORF">WJX84_006853</name>
</gene>
<evidence type="ECO:0000313" key="3">
    <source>
        <dbReference type="Proteomes" id="UP001485043"/>
    </source>
</evidence>